<gene>
    <name evidence="1" type="ORF">ABT317_22935</name>
</gene>
<organism evidence="1 2">
    <name type="scientific">Streptomyces carpinensis</name>
    <dbReference type="NCBI Taxonomy" id="66369"/>
    <lineage>
        <taxon>Bacteria</taxon>
        <taxon>Bacillati</taxon>
        <taxon>Actinomycetota</taxon>
        <taxon>Actinomycetes</taxon>
        <taxon>Kitasatosporales</taxon>
        <taxon>Streptomycetaceae</taxon>
        <taxon>Streptomyces</taxon>
    </lineage>
</organism>
<name>A0ABV1W6D3_9ACTN</name>
<evidence type="ECO:0000313" key="2">
    <source>
        <dbReference type="Proteomes" id="UP001458415"/>
    </source>
</evidence>
<comment type="caution">
    <text evidence="1">The sequence shown here is derived from an EMBL/GenBank/DDBJ whole genome shotgun (WGS) entry which is preliminary data.</text>
</comment>
<evidence type="ECO:0000313" key="1">
    <source>
        <dbReference type="EMBL" id="MER6979753.1"/>
    </source>
</evidence>
<keyword evidence="2" id="KW-1185">Reference proteome</keyword>
<proteinExistence type="predicted"/>
<sequence length="86" mass="9750">MLLSHGPEPEDGRFSLDDECRTEEYENLNQIFEALGASTKPVCLFSTADPESGIHVIHWEDARLGPDRTFTRLHSERLRVAAQPLE</sequence>
<dbReference type="EMBL" id="JBEPCU010000426">
    <property type="protein sequence ID" value="MER6979753.1"/>
    <property type="molecule type" value="Genomic_DNA"/>
</dbReference>
<protein>
    <submittedName>
        <fullName evidence="1">Uncharacterized protein</fullName>
    </submittedName>
</protein>
<reference evidence="1 2" key="1">
    <citation type="submission" date="2024-06" db="EMBL/GenBank/DDBJ databases">
        <title>The Natural Products Discovery Center: Release of the First 8490 Sequenced Strains for Exploring Actinobacteria Biosynthetic Diversity.</title>
        <authorList>
            <person name="Kalkreuter E."/>
            <person name="Kautsar S.A."/>
            <person name="Yang D."/>
            <person name="Bader C.D."/>
            <person name="Teijaro C.N."/>
            <person name="Fluegel L."/>
            <person name="Davis C.M."/>
            <person name="Simpson J.R."/>
            <person name="Lauterbach L."/>
            <person name="Steele A.D."/>
            <person name="Gui C."/>
            <person name="Meng S."/>
            <person name="Li G."/>
            <person name="Viehrig K."/>
            <person name="Ye F."/>
            <person name="Su P."/>
            <person name="Kiefer A.F."/>
            <person name="Nichols A."/>
            <person name="Cepeda A.J."/>
            <person name="Yan W."/>
            <person name="Fan B."/>
            <person name="Jiang Y."/>
            <person name="Adhikari A."/>
            <person name="Zheng C.-J."/>
            <person name="Schuster L."/>
            <person name="Cowan T.M."/>
            <person name="Smanski M.J."/>
            <person name="Chevrette M.G."/>
            <person name="De Carvalho L.P.S."/>
            <person name="Shen B."/>
        </authorList>
    </citation>
    <scope>NUCLEOTIDE SEQUENCE [LARGE SCALE GENOMIC DNA]</scope>
    <source>
        <strain evidence="1 2">NPDC000634</strain>
    </source>
</reference>
<dbReference type="Proteomes" id="UP001458415">
    <property type="component" value="Unassembled WGS sequence"/>
</dbReference>
<accession>A0ABV1W6D3</accession>
<dbReference type="RefSeq" id="WP_208640763.1">
    <property type="nucleotide sequence ID" value="NZ_MUBM01000201.1"/>
</dbReference>